<evidence type="ECO:0000313" key="2">
    <source>
        <dbReference type="EMBL" id="RYB91925.1"/>
    </source>
</evidence>
<dbReference type="AlphaFoldDB" id="A0A4Q2RVI9"/>
<sequence length="583" mass="60285">MVPTPIPQRRRGGRDWQDWLVLLWPAALAVVLVAPLLVRPGHPLARDLVFVPRQPFNDATWGLGEVAPRAVPLDSVVAALTHVVDGGVLARIVLPLLLALLGWGVARLLAPLGRLAQLAGSGFAVWNAYVVERLALGQWALLLACTALPWLVAAAMRWRREGRAVDLAAAVGWSALASLTPTGGLLAVGALVVATAPRTTRLAPAVLAGLALQAPWVAAALTGPGGHVSDGAGVAAFAPDTGSRFGPLVAMLGLGGIWDGYSEPASRTTGLALVAAAVVVLALVAGLRGLRWHWGSGDTVRWVVLAAAPAAVAFAAATGGGQDLLVDLVDTVPGAGLLRDTQKLLAPAVVLVSVAFGAAAARLWRAVPVGDARPVAALVLAALPVVVLPDATLQTWPTVSPVRFPADLTRVADRLAGEPGVVVTLPWRAYRAYDWTRPGQTASDPAVRMFDADVVTSDSLQVGQVLVPGESTLAAQIGQALEAGPPAEVLPGLGVAWVVVYPDDREAGQLDLTGLEPVVEGEHAALYRVPDAVVSPSGEQGSRALAVWAAHLLALLVATAAVGARVATRKSARRERDADLRVM</sequence>
<keyword evidence="1" id="KW-0812">Transmembrane</keyword>
<evidence type="ECO:0000256" key="1">
    <source>
        <dbReference type="SAM" id="Phobius"/>
    </source>
</evidence>
<feature type="transmembrane region" description="Helical" evidence="1">
    <location>
        <begin position="545"/>
        <end position="567"/>
    </location>
</feature>
<gene>
    <name evidence="2" type="ORF">EUA93_17530</name>
</gene>
<dbReference type="EMBL" id="SDWT01000002">
    <property type="protein sequence ID" value="RYB91925.1"/>
    <property type="molecule type" value="Genomic_DNA"/>
</dbReference>
<feature type="transmembrane region" description="Helical" evidence="1">
    <location>
        <begin position="344"/>
        <end position="363"/>
    </location>
</feature>
<organism evidence="2 3">
    <name type="scientific">Nocardioides oleivorans</name>
    <dbReference type="NCBI Taxonomy" id="273676"/>
    <lineage>
        <taxon>Bacteria</taxon>
        <taxon>Bacillati</taxon>
        <taxon>Actinomycetota</taxon>
        <taxon>Actinomycetes</taxon>
        <taxon>Propionibacteriales</taxon>
        <taxon>Nocardioidaceae</taxon>
        <taxon>Nocardioides</taxon>
    </lineage>
</organism>
<feature type="transmembrane region" description="Helical" evidence="1">
    <location>
        <begin position="302"/>
        <end position="324"/>
    </location>
</feature>
<dbReference type="Proteomes" id="UP000294071">
    <property type="component" value="Unassembled WGS sequence"/>
</dbReference>
<dbReference type="RefSeq" id="WP_129401590.1">
    <property type="nucleotide sequence ID" value="NZ_SDWT01000002.1"/>
</dbReference>
<keyword evidence="3" id="KW-1185">Reference proteome</keyword>
<feature type="transmembrane region" description="Helical" evidence="1">
    <location>
        <begin position="136"/>
        <end position="155"/>
    </location>
</feature>
<keyword evidence="1" id="KW-0472">Membrane</keyword>
<dbReference type="OrthoDB" id="3463898at2"/>
<feature type="transmembrane region" description="Helical" evidence="1">
    <location>
        <begin position="88"/>
        <end position="105"/>
    </location>
</feature>
<protein>
    <recommendedName>
        <fullName evidence="4">YfhO family protein</fullName>
    </recommendedName>
</protein>
<feature type="transmembrane region" description="Helical" evidence="1">
    <location>
        <begin position="167"/>
        <end position="194"/>
    </location>
</feature>
<comment type="caution">
    <text evidence="2">The sequence shown here is derived from an EMBL/GenBank/DDBJ whole genome shotgun (WGS) entry which is preliminary data.</text>
</comment>
<feature type="transmembrane region" description="Helical" evidence="1">
    <location>
        <begin position="375"/>
        <end position="396"/>
    </location>
</feature>
<keyword evidence="1" id="KW-1133">Transmembrane helix</keyword>
<feature type="transmembrane region" description="Helical" evidence="1">
    <location>
        <begin position="270"/>
        <end position="290"/>
    </location>
</feature>
<name>A0A4Q2RVI9_9ACTN</name>
<feature type="transmembrane region" description="Helical" evidence="1">
    <location>
        <begin position="19"/>
        <end position="38"/>
    </location>
</feature>
<proteinExistence type="predicted"/>
<evidence type="ECO:0000313" key="3">
    <source>
        <dbReference type="Proteomes" id="UP000294071"/>
    </source>
</evidence>
<evidence type="ECO:0008006" key="4">
    <source>
        <dbReference type="Google" id="ProtNLM"/>
    </source>
</evidence>
<reference evidence="2 3" key="1">
    <citation type="submission" date="2019-01" db="EMBL/GenBank/DDBJ databases">
        <title>Novel species of Nocardioides.</title>
        <authorList>
            <person name="Liu Q."/>
            <person name="Xin Y.-H."/>
        </authorList>
    </citation>
    <scope>NUCLEOTIDE SEQUENCE [LARGE SCALE GENOMIC DNA]</scope>
    <source>
        <strain evidence="2 3">CGMCC 4.6882</strain>
    </source>
</reference>
<accession>A0A4Q2RVI9</accession>